<reference evidence="1" key="2">
    <citation type="submission" date="2021-09" db="EMBL/GenBank/DDBJ databases">
        <authorList>
            <person name="Gilroy R."/>
        </authorList>
    </citation>
    <scope>NUCLEOTIDE SEQUENCE</scope>
    <source>
        <strain evidence="1">ChiHjej13B12-9602</strain>
    </source>
</reference>
<gene>
    <name evidence="1" type="ORF">K8V70_00465</name>
</gene>
<dbReference type="RefSeq" id="WP_273188467.1">
    <property type="nucleotide sequence ID" value="NZ_DYUZ01000004.1"/>
</dbReference>
<proteinExistence type="predicted"/>
<dbReference type="PANTHER" id="PTHR34374">
    <property type="entry name" value="LARGE RIBOSOMAL RNA SUBUNIT ACCUMULATION PROTEIN YCED HOMOLOG 1, CHLOROPLASTIC"/>
    <property type="match status" value="1"/>
</dbReference>
<comment type="caution">
    <text evidence="1">The sequence shown here is derived from an EMBL/GenBank/DDBJ whole genome shotgun (WGS) entry which is preliminary data.</text>
</comment>
<protein>
    <submittedName>
        <fullName evidence="1">DUF177 domain-containing protein</fullName>
    </submittedName>
</protein>
<dbReference type="InterPro" id="IPR003772">
    <property type="entry name" value="YceD"/>
</dbReference>
<dbReference type="AlphaFoldDB" id="A0A921IUG4"/>
<accession>A0A921IUG4</accession>
<dbReference type="EMBL" id="DYUZ01000004">
    <property type="protein sequence ID" value="HJG36329.1"/>
    <property type="molecule type" value="Genomic_DNA"/>
</dbReference>
<evidence type="ECO:0000313" key="2">
    <source>
        <dbReference type="Proteomes" id="UP000753256"/>
    </source>
</evidence>
<dbReference type="PANTHER" id="PTHR34374:SF1">
    <property type="entry name" value="LARGE RIBOSOMAL RNA SUBUNIT ACCUMULATION PROTEIN YCED HOMOLOG 1, CHLOROPLASTIC"/>
    <property type="match status" value="1"/>
</dbReference>
<organism evidence="1 2">
    <name type="scientific">Enorma phocaeensis</name>
    <dbReference type="NCBI Taxonomy" id="1871019"/>
    <lineage>
        <taxon>Bacteria</taxon>
        <taxon>Bacillati</taxon>
        <taxon>Actinomycetota</taxon>
        <taxon>Coriobacteriia</taxon>
        <taxon>Coriobacteriales</taxon>
        <taxon>Coriobacteriaceae</taxon>
        <taxon>Enorma</taxon>
    </lineage>
</organism>
<name>A0A921IUG4_9ACTN</name>
<reference evidence="1" key="1">
    <citation type="journal article" date="2021" name="PeerJ">
        <title>Extensive microbial diversity within the chicken gut microbiome revealed by metagenomics and culture.</title>
        <authorList>
            <person name="Gilroy R."/>
            <person name="Ravi A."/>
            <person name="Getino M."/>
            <person name="Pursley I."/>
            <person name="Horton D.L."/>
            <person name="Alikhan N.F."/>
            <person name="Baker D."/>
            <person name="Gharbi K."/>
            <person name="Hall N."/>
            <person name="Watson M."/>
            <person name="Adriaenssens E.M."/>
            <person name="Foster-Nyarko E."/>
            <person name="Jarju S."/>
            <person name="Secka A."/>
            <person name="Antonio M."/>
            <person name="Oren A."/>
            <person name="Chaudhuri R.R."/>
            <person name="La Ragione R."/>
            <person name="Hildebrand F."/>
            <person name="Pallen M.J."/>
        </authorList>
    </citation>
    <scope>NUCLEOTIDE SEQUENCE</scope>
    <source>
        <strain evidence="1">ChiHjej13B12-9602</strain>
    </source>
</reference>
<dbReference type="Proteomes" id="UP000753256">
    <property type="component" value="Unassembled WGS sequence"/>
</dbReference>
<dbReference type="Pfam" id="PF02620">
    <property type="entry name" value="YceD"/>
    <property type="match status" value="1"/>
</dbReference>
<sequence>MAIFDPVLIPLADHLENPGDSYPLAGTVDAASYTIGDKEFALPHGVSYDVVLTNTGDGVLVTGIVRAEALGVCDLCLDSAHLDIASEIEEYYLFDEPEDPEEFEDGFEVIGPERTLDLAEAISDAVVLDTPFVVLCKPDCAGLCPVCGCNLNRESCDCADRAAEERAKSDANPFAALKDLKFDE</sequence>
<evidence type="ECO:0000313" key="1">
    <source>
        <dbReference type="EMBL" id="HJG36329.1"/>
    </source>
</evidence>